<dbReference type="Proteomes" id="UP001143307">
    <property type="component" value="Unassembled WGS sequence"/>
</dbReference>
<protein>
    <submittedName>
        <fullName evidence="5">Helix-turn-helix transcriptional regulator</fullName>
    </submittedName>
</protein>
<keyword evidence="1" id="KW-0805">Transcription regulation</keyword>
<dbReference type="InterPro" id="IPR000792">
    <property type="entry name" value="Tscrpt_reg_LuxR_C"/>
</dbReference>
<evidence type="ECO:0000259" key="4">
    <source>
        <dbReference type="PROSITE" id="PS50043"/>
    </source>
</evidence>
<gene>
    <name evidence="5" type="ORF">EYC87_00500</name>
</gene>
<dbReference type="InterPro" id="IPR016032">
    <property type="entry name" value="Sig_transdc_resp-reg_C-effctor"/>
</dbReference>
<name>A0ABT3SPZ8_9GAMM</name>
<dbReference type="PROSITE" id="PS50043">
    <property type="entry name" value="HTH_LUXR_2"/>
    <property type="match status" value="1"/>
</dbReference>
<dbReference type="PANTHER" id="PTHR44688:SF16">
    <property type="entry name" value="DNA-BINDING TRANSCRIPTIONAL ACTIVATOR DEVR_DOSR"/>
    <property type="match status" value="1"/>
</dbReference>
<dbReference type="SMART" id="SM00421">
    <property type="entry name" value="HTH_LUXR"/>
    <property type="match status" value="1"/>
</dbReference>
<evidence type="ECO:0000256" key="1">
    <source>
        <dbReference type="ARBA" id="ARBA00023015"/>
    </source>
</evidence>
<dbReference type="CDD" id="cd06170">
    <property type="entry name" value="LuxR_C_like"/>
    <property type="match status" value="1"/>
</dbReference>
<evidence type="ECO:0000313" key="5">
    <source>
        <dbReference type="EMBL" id="MCX2972063.1"/>
    </source>
</evidence>
<feature type="domain" description="HTH luxR-type" evidence="4">
    <location>
        <begin position="204"/>
        <end position="269"/>
    </location>
</feature>
<sequence length="291" mass="32857">MGTVTLHLSEVFPLSQAELASAHWQGLLANIINSLAQEEFYQNFSRGCEYLSGYDSVLIVWFSSEHRPVHLYDDVPEEFAKQTMPPWFEGAYLLDPFYQLFVDNAPDGVYPLVDVAPDFFFETEYAHNFYSNTGLKDECALLVNLDKDHAILVSLGRRDEGTVSAANIDTLKLTLPVLATLCRKQQSAGEGEITFSAPLDKAFRNFGRDHLSKRECEVIQLILKGHSNKGIAQLLDISVDTVKVFNKRFHTKLNISSQAELFSLFLEAISLVPFDADIDPLTHYFEITQRP</sequence>
<dbReference type="EMBL" id="SHNP01000001">
    <property type="protein sequence ID" value="MCX2972063.1"/>
    <property type="molecule type" value="Genomic_DNA"/>
</dbReference>
<reference evidence="5" key="1">
    <citation type="submission" date="2019-02" db="EMBL/GenBank/DDBJ databases">
        <authorList>
            <person name="Li S.-H."/>
        </authorList>
    </citation>
    <scope>NUCLEOTIDE SEQUENCE</scope>
    <source>
        <strain evidence="5">IMCC8485</strain>
    </source>
</reference>
<keyword evidence="3" id="KW-0804">Transcription</keyword>
<comment type="caution">
    <text evidence="5">The sequence shown here is derived from an EMBL/GenBank/DDBJ whole genome shotgun (WGS) entry which is preliminary data.</text>
</comment>
<dbReference type="Gene3D" id="1.10.10.10">
    <property type="entry name" value="Winged helix-like DNA-binding domain superfamily/Winged helix DNA-binding domain"/>
    <property type="match status" value="1"/>
</dbReference>
<keyword evidence="6" id="KW-1185">Reference proteome</keyword>
<evidence type="ECO:0000313" key="6">
    <source>
        <dbReference type="Proteomes" id="UP001143307"/>
    </source>
</evidence>
<dbReference type="PANTHER" id="PTHR44688">
    <property type="entry name" value="DNA-BINDING TRANSCRIPTIONAL ACTIVATOR DEVR_DOSR"/>
    <property type="match status" value="1"/>
</dbReference>
<evidence type="ECO:0000256" key="2">
    <source>
        <dbReference type="ARBA" id="ARBA00023125"/>
    </source>
</evidence>
<accession>A0ABT3SPZ8</accession>
<dbReference type="PRINTS" id="PR00038">
    <property type="entry name" value="HTHLUXR"/>
</dbReference>
<organism evidence="5 6">
    <name type="scientific">Candidatus Seongchinamella marina</name>
    <dbReference type="NCBI Taxonomy" id="2518990"/>
    <lineage>
        <taxon>Bacteria</taxon>
        <taxon>Pseudomonadati</taxon>
        <taxon>Pseudomonadota</taxon>
        <taxon>Gammaproteobacteria</taxon>
        <taxon>Cellvibrionales</taxon>
        <taxon>Halieaceae</taxon>
        <taxon>Seongchinamella</taxon>
    </lineage>
</organism>
<dbReference type="SUPFAM" id="SSF46894">
    <property type="entry name" value="C-terminal effector domain of the bipartite response regulators"/>
    <property type="match status" value="1"/>
</dbReference>
<dbReference type="Pfam" id="PF00196">
    <property type="entry name" value="GerE"/>
    <property type="match status" value="1"/>
</dbReference>
<evidence type="ECO:0000256" key="3">
    <source>
        <dbReference type="ARBA" id="ARBA00023163"/>
    </source>
</evidence>
<dbReference type="InterPro" id="IPR036388">
    <property type="entry name" value="WH-like_DNA-bd_sf"/>
</dbReference>
<proteinExistence type="predicted"/>
<keyword evidence="2" id="KW-0238">DNA-binding</keyword>